<evidence type="ECO:0000313" key="3">
    <source>
        <dbReference type="Proteomes" id="UP000008022"/>
    </source>
</evidence>
<proteinExistence type="predicted"/>
<reference evidence="2" key="2">
    <citation type="submission" date="2015-06" db="UniProtKB">
        <authorList>
            <consortium name="EnsemblPlants"/>
        </authorList>
    </citation>
    <scope>IDENTIFICATION</scope>
</reference>
<dbReference type="OMA" id="IVACHVC"/>
<feature type="compositionally biased region" description="Polar residues" evidence="1">
    <location>
        <begin position="1"/>
        <end position="12"/>
    </location>
</feature>
<dbReference type="Gramene" id="ORUFI03G21650.1">
    <property type="protein sequence ID" value="ORUFI03G21650.1"/>
    <property type="gene ID" value="ORUFI03G21650"/>
</dbReference>
<feature type="region of interest" description="Disordered" evidence="1">
    <location>
        <begin position="1"/>
        <end position="66"/>
    </location>
</feature>
<keyword evidence="3" id="KW-1185">Reference proteome</keyword>
<dbReference type="AlphaFoldDB" id="A0A0E0NWD5"/>
<organism evidence="2 3">
    <name type="scientific">Oryza rufipogon</name>
    <name type="common">Brownbeard rice</name>
    <name type="synonym">Asian wild rice</name>
    <dbReference type="NCBI Taxonomy" id="4529"/>
    <lineage>
        <taxon>Eukaryota</taxon>
        <taxon>Viridiplantae</taxon>
        <taxon>Streptophyta</taxon>
        <taxon>Embryophyta</taxon>
        <taxon>Tracheophyta</taxon>
        <taxon>Spermatophyta</taxon>
        <taxon>Magnoliopsida</taxon>
        <taxon>Liliopsida</taxon>
        <taxon>Poales</taxon>
        <taxon>Poaceae</taxon>
        <taxon>BOP clade</taxon>
        <taxon>Oryzoideae</taxon>
        <taxon>Oryzeae</taxon>
        <taxon>Oryzinae</taxon>
        <taxon>Oryza</taxon>
    </lineage>
</organism>
<feature type="compositionally biased region" description="Basic and acidic residues" evidence="1">
    <location>
        <begin position="13"/>
        <end position="22"/>
    </location>
</feature>
<name>A0A0E0NWD5_ORYRU</name>
<evidence type="ECO:0000313" key="2">
    <source>
        <dbReference type="EnsemblPlants" id="ORUFI03G21650.1"/>
    </source>
</evidence>
<dbReference type="EnsemblPlants" id="ORUFI03G21650.1">
    <property type="protein sequence ID" value="ORUFI03G21650.1"/>
    <property type="gene ID" value="ORUFI03G21650"/>
</dbReference>
<evidence type="ECO:0000256" key="1">
    <source>
        <dbReference type="SAM" id="MobiDB-lite"/>
    </source>
</evidence>
<feature type="region of interest" description="Disordered" evidence="1">
    <location>
        <begin position="103"/>
        <end position="127"/>
    </location>
</feature>
<protein>
    <submittedName>
        <fullName evidence="2">Uncharacterized protein</fullName>
    </submittedName>
</protein>
<dbReference type="HOGENOM" id="CLU_1236773_0_0_1"/>
<reference evidence="3" key="1">
    <citation type="submission" date="2013-06" db="EMBL/GenBank/DDBJ databases">
        <authorList>
            <person name="Zhao Q."/>
        </authorList>
    </citation>
    <scope>NUCLEOTIDE SEQUENCE</scope>
    <source>
        <strain evidence="3">cv. W1943</strain>
    </source>
</reference>
<sequence length="224" mass="23769">MGRTVESATRSKSVGDGERAAEVDLVAELGKERDDVGGHGGGDDAAVEVHHGGLVAPSPLPDPPPPSPSVAAIFSFSSSSLIFPPPPWRPSWLRQARVCRGGGGGVEEGRVARRRQSRRPSPCCPPPFSLPPADLERMEIGGVLPSHSRSALPVTGPLDAPQCRIIVACHVCLAPQGDNQQREEIEVRDMVRTAVYHEVIQAECQMSSGHLQAAGLQYTGVPTR</sequence>
<accession>A0A0E0NWD5</accession>
<dbReference type="Proteomes" id="UP000008022">
    <property type="component" value="Unassembled WGS sequence"/>
</dbReference>